<dbReference type="AlphaFoldDB" id="A0A934KKG8"/>
<evidence type="ECO:0000313" key="2">
    <source>
        <dbReference type="Proteomes" id="UP000620075"/>
    </source>
</evidence>
<gene>
    <name evidence="1" type="ORF">JF888_11015</name>
</gene>
<protein>
    <submittedName>
        <fullName evidence="1">Smr/MutS family protein</fullName>
    </submittedName>
</protein>
<evidence type="ECO:0000313" key="1">
    <source>
        <dbReference type="EMBL" id="MBJ7603705.1"/>
    </source>
</evidence>
<sequence>MRRRQEDLHGYDVLTAIDFALERVREAYENGYEEIELVHGSASVQARVEDGRGRIKWELRALFDQGGFDPWSRRDRSWPRAGSLLLALKRNPRPRSEAWTPAPRPAHRR</sequence>
<dbReference type="EMBL" id="JAEKNQ010000040">
    <property type="protein sequence ID" value="MBJ7603705.1"/>
    <property type="molecule type" value="Genomic_DNA"/>
</dbReference>
<organism evidence="1 2">
    <name type="scientific">Candidatus Dormiibacter inghamiae</name>
    <dbReference type="NCBI Taxonomy" id="3127013"/>
    <lineage>
        <taxon>Bacteria</taxon>
        <taxon>Bacillati</taxon>
        <taxon>Candidatus Dormiibacterota</taxon>
        <taxon>Candidatus Dormibacteria</taxon>
        <taxon>Candidatus Dormibacterales</taxon>
        <taxon>Candidatus Dormibacteraceae</taxon>
        <taxon>Candidatus Dormiibacter</taxon>
    </lineage>
</organism>
<dbReference type="RefSeq" id="WP_338180148.1">
    <property type="nucleotide sequence ID" value="NZ_JAEKNQ010000040.1"/>
</dbReference>
<comment type="caution">
    <text evidence="1">The sequence shown here is derived from an EMBL/GenBank/DDBJ whole genome shotgun (WGS) entry which is preliminary data.</text>
</comment>
<reference evidence="1 2" key="1">
    <citation type="submission" date="2020-10" db="EMBL/GenBank/DDBJ databases">
        <title>Ca. Dormibacterota MAGs.</title>
        <authorList>
            <person name="Montgomery K."/>
        </authorList>
    </citation>
    <scope>NUCLEOTIDE SEQUENCE [LARGE SCALE GENOMIC DNA]</scope>
    <source>
        <strain evidence="1">SC8811_S16_3</strain>
    </source>
</reference>
<name>A0A934KKG8_9BACT</name>
<proteinExistence type="predicted"/>
<dbReference type="Proteomes" id="UP000620075">
    <property type="component" value="Unassembled WGS sequence"/>
</dbReference>
<accession>A0A934KKG8</accession>